<comment type="caution">
    <text evidence="1">The sequence shown here is derived from an EMBL/GenBank/DDBJ whole genome shotgun (WGS) entry which is preliminary data.</text>
</comment>
<dbReference type="EMBL" id="AKHW03005400">
    <property type="protein sequence ID" value="KYO27073.1"/>
    <property type="molecule type" value="Genomic_DNA"/>
</dbReference>
<dbReference type="Proteomes" id="UP000050525">
    <property type="component" value="Unassembled WGS sequence"/>
</dbReference>
<name>A0A151MRG6_ALLMI</name>
<dbReference type="AlphaFoldDB" id="A0A151MRG6"/>
<keyword evidence="2" id="KW-1185">Reference proteome</keyword>
<evidence type="ECO:0000313" key="2">
    <source>
        <dbReference type="Proteomes" id="UP000050525"/>
    </source>
</evidence>
<protein>
    <submittedName>
        <fullName evidence="1">Uncharacterized protein</fullName>
    </submittedName>
</protein>
<accession>A0A151MRG6</accession>
<proteinExistence type="predicted"/>
<reference evidence="1 2" key="1">
    <citation type="journal article" date="2012" name="Genome Biol.">
        <title>Sequencing three crocodilian genomes to illuminate the evolution of archosaurs and amniotes.</title>
        <authorList>
            <person name="St John J.A."/>
            <person name="Braun E.L."/>
            <person name="Isberg S.R."/>
            <person name="Miles L.G."/>
            <person name="Chong A.Y."/>
            <person name="Gongora J."/>
            <person name="Dalzell P."/>
            <person name="Moran C."/>
            <person name="Bed'hom B."/>
            <person name="Abzhanov A."/>
            <person name="Burgess S.C."/>
            <person name="Cooksey A.M."/>
            <person name="Castoe T.A."/>
            <person name="Crawford N.G."/>
            <person name="Densmore L.D."/>
            <person name="Drew J.C."/>
            <person name="Edwards S.V."/>
            <person name="Faircloth B.C."/>
            <person name="Fujita M.K."/>
            <person name="Greenwold M.J."/>
            <person name="Hoffmann F.G."/>
            <person name="Howard J.M."/>
            <person name="Iguchi T."/>
            <person name="Janes D.E."/>
            <person name="Khan S.Y."/>
            <person name="Kohno S."/>
            <person name="de Koning A.J."/>
            <person name="Lance S.L."/>
            <person name="McCarthy F.M."/>
            <person name="McCormack J.E."/>
            <person name="Merchant M.E."/>
            <person name="Peterson D.G."/>
            <person name="Pollock D.D."/>
            <person name="Pourmand N."/>
            <person name="Raney B.J."/>
            <person name="Roessler K.A."/>
            <person name="Sanford J.R."/>
            <person name="Sawyer R.H."/>
            <person name="Schmidt C.J."/>
            <person name="Triplett E.W."/>
            <person name="Tuberville T.D."/>
            <person name="Venegas-Anaya M."/>
            <person name="Howard J.T."/>
            <person name="Jarvis E.D."/>
            <person name="Guillette L.J.Jr."/>
            <person name="Glenn T.C."/>
            <person name="Green R.E."/>
            <person name="Ray D.A."/>
        </authorList>
    </citation>
    <scope>NUCLEOTIDE SEQUENCE [LARGE SCALE GENOMIC DNA]</scope>
    <source>
        <strain evidence="1">KSC_2009_1</strain>
    </source>
</reference>
<sequence length="123" mass="13823">MDLTLGRAGPGWAEWPGEEPCCTQQVGTAAQIHKTKVNHQQPILPRLLLSAEAVNLLRAHFSHVAASILYMMCKVPPVQFLCFGSSKQERRTCRLHCFWDKSIWEEKGVHGYGREQESGSKCS</sequence>
<evidence type="ECO:0000313" key="1">
    <source>
        <dbReference type="EMBL" id="KYO27073.1"/>
    </source>
</evidence>
<gene>
    <name evidence="1" type="ORF">Y1Q_0008891</name>
</gene>
<organism evidence="1 2">
    <name type="scientific">Alligator mississippiensis</name>
    <name type="common">American alligator</name>
    <dbReference type="NCBI Taxonomy" id="8496"/>
    <lineage>
        <taxon>Eukaryota</taxon>
        <taxon>Metazoa</taxon>
        <taxon>Chordata</taxon>
        <taxon>Craniata</taxon>
        <taxon>Vertebrata</taxon>
        <taxon>Euteleostomi</taxon>
        <taxon>Archelosauria</taxon>
        <taxon>Archosauria</taxon>
        <taxon>Crocodylia</taxon>
        <taxon>Alligatoridae</taxon>
        <taxon>Alligatorinae</taxon>
        <taxon>Alligator</taxon>
    </lineage>
</organism>